<keyword evidence="5" id="KW-1185">Reference proteome</keyword>
<dbReference type="AlphaFoldDB" id="A0A1R3R7W5"/>
<gene>
    <name evidence="4" type="ORF">ASPCADRAFT_59199</name>
</gene>
<sequence length="332" mass="36187">MILIGSLLGVLGMMMLSLGKQCFAIFLSQGLCIDLGFGLLYVPRIALVSRSFTTRRAVTLGVSTSGAPAGGIIYTCMFNQLIAKLGLPWTVRCMGFVMLTLFSAAAVLLFVLEKENRNPDETQRRTLLDIQAFKDRLFWRFTVANFFLDLGYLTPFYYIPTYAETELGTSSTMASNILRSQACSMVGRVMLTVFARYYGSIFSLIVPGTLSGMLCITWISANSLAKLILSASFCGDISGALIPLPPSVFSYVCPDPKRLGTWLGMSQSLTSFATLLGPPIADALASIDSHSSVDLNYLSIQLLSGITMCFGASQIIGLWYLLCTKRDRTSLS</sequence>
<keyword evidence="3" id="KW-1133">Transmembrane helix</keyword>
<evidence type="ECO:0000256" key="3">
    <source>
        <dbReference type="SAM" id="Phobius"/>
    </source>
</evidence>
<evidence type="ECO:0000256" key="2">
    <source>
        <dbReference type="ARBA" id="ARBA00006727"/>
    </source>
</evidence>
<feature type="transmembrane region" description="Helical" evidence="3">
    <location>
        <begin position="89"/>
        <end position="112"/>
    </location>
</feature>
<dbReference type="InterPro" id="IPR050327">
    <property type="entry name" value="Proton-linked_MCT"/>
</dbReference>
<dbReference type="PANTHER" id="PTHR11360:SF252">
    <property type="entry name" value="MAJOR FACILITATOR SUPERFAMILY (MFS) PROFILE DOMAIN-CONTAINING PROTEIN-RELATED"/>
    <property type="match status" value="1"/>
</dbReference>
<dbReference type="PANTHER" id="PTHR11360">
    <property type="entry name" value="MONOCARBOXYLATE TRANSPORTER"/>
    <property type="match status" value="1"/>
</dbReference>
<dbReference type="GO" id="GO:0022857">
    <property type="term" value="F:transmembrane transporter activity"/>
    <property type="evidence" value="ECO:0007669"/>
    <property type="project" value="InterPro"/>
</dbReference>
<proteinExistence type="inferred from homology"/>
<accession>A0A1R3R7W5</accession>
<dbReference type="VEuPathDB" id="FungiDB:ASPCADRAFT_59199"/>
<dbReference type="Gene3D" id="1.20.1250.20">
    <property type="entry name" value="MFS general substrate transporter like domains"/>
    <property type="match status" value="1"/>
</dbReference>
<feature type="transmembrane region" description="Helical" evidence="3">
    <location>
        <begin position="197"/>
        <end position="221"/>
    </location>
</feature>
<comment type="subcellular location">
    <subcellularLocation>
        <location evidence="1">Membrane</location>
        <topology evidence="1">Multi-pass membrane protein</topology>
    </subcellularLocation>
</comment>
<name>A0A1R3R7W5_ASPC5</name>
<keyword evidence="3" id="KW-0812">Transmembrane</keyword>
<keyword evidence="3" id="KW-0472">Membrane</keyword>
<dbReference type="GO" id="GO:0016020">
    <property type="term" value="C:membrane"/>
    <property type="evidence" value="ECO:0007669"/>
    <property type="project" value="UniProtKB-SubCell"/>
</dbReference>
<feature type="transmembrane region" description="Helical" evidence="3">
    <location>
        <begin position="300"/>
        <end position="322"/>
    </location>
</feature>
<reference evidence="5" key="1">
    <citation type="journal article" date="2017" name="Genome Biol.">
        <title>Comparative genomics reveals high biological diversity and specific adaptations in the industrially and medically important fungal genus Aspergillus.</title>
        <authorList>
            <person name="de Vries R.P."/>
            <person name="Riley R."/>
            <person name="Wiebenga A."/>
            <person name="Aguilar-Osorio G."/>
            <person name="Amillis S."/>
            <person name="Uchima C.A."/>
            <person name="Anderluh G."/>
            <person name="Asadollahi M."/>
            <person name="Askin M."/>
            <person name="Barry K."/>
            <person name="Battaglia E."/>
            <person name="Bayram O."/>
            <person name="Benocci T."/>
            <person name="Braus-Stromeyer S.A."/>
            <person name="Caldana C."/>
            <person name="Canovas D."/>
            <person name="Cerqueira G.C."/>
            <person name="Chen F."/>
            <person name="Chen W."/>
            <person name="Choi C."/>
            <person name="Clum A."/>
            <person name="Dos Santos R.A."/>
            <person name="Damasio A.R."/>
            <person name="Diallinas G."/>
            <person name="Emri T."/>
            <person name="Fekete E."/>
            <person name="Flipphi M."/>
            <person name="Freyberg S."/>
            <person name="Gallo A."/>
            <person name="Gournas C."/>
            <person name="Habgood R."/>
            <person name="Hainaut M."/>
            <person name="Harispe M.L."/>
            <person name="Henrissat B."/>
            <person name="Hilden K.S."/>
            <person name="Hope R."/>
            <person name="Hossain A."/>
            <person name="Karabika E."/>
            <person name="Karaffa L."/>
            <person name="Karanyi Z."/>
            <person name="Krasevec N."/>
            <person name="Kuo A."/>
            <person name="Kusch H."/>
            <person name="LaButti K."/>
            <person name="Lagendijk E.L."/>
            <person name="Lapidus A."/>
            <person name="Levasseur A."/>
            <person name="Lindquist E."/>
            <person name="Lipzen A."/>
            <person name="Logrieco A.F."/>
            <person name="MacCabe A."/>
            <person name="Maekelae M.R."/>
            <person name="Malavazi I."/>
            <person name="Melin P."/>
            <person name="Meyer V."/>
            <person name="Mielnichuk N."/>
            <person name="Miskei M."/>
            <person name="Molnar A.P."/>
            <person name="Mule G."/>
            <person name="Ngan C.Y."/>
            <person name="Orejas M."/>
            <person name="Orosz E."/>
            <person name="Ouedraogo J.P."/>
            <person name="Overkamp K.M."/>
            <person name="Park H.-S."/>
            <person name="Perrone G."/>
            <person name="Piumi F."/>
            <person name="Punt P.J."/>
            <person name="Ram A.F."/>
            <person name="Ramon A."/>
            <person name="Rauscher S."/>
            <person name="Record E."/>
            <person name="Riano-Pachon D.M."/>
            <person name="Robert V."/>
            <person name="Roehrig J."/>
            <person name="Ruller R."/>
            <person name="Salamov A."/>
            <person name="Salih N.S."/>
            <person name="Samson R.A."/>
            <person name="Sandor E."/>
            <person name="Sanguinetti M."/>
            <person name="Schuetze T."/>
            <person name="Sepcic K."/>
            <person name="Shelest E."/>
            <person name="Sherlock G."/>
            <person name="Sophianopoulou V."/>
            <person name="Squina F.M."/>
            <person name="Sun H."/>
            <person name="Susca A."/>
            <person name="Todd R.B."/>
            <person name="Tsang A."/>
            <person name="Unkles S.E."/>
            <person name="van de Wiele N."/>
            <person name="van Rossen-Uffink D."/>
            <person name="Oliveira J.V."/>
            <person name="Vesth T.C."/>
            <person name="Visser J."/>
            <person name="Yu J.-H."/>
            <person name="Zhou M."/>
            <person name="Andersen M.R."/>
            <person name="Archer D.B."/>
            <person name="Baker S.E."/>
            <person name="Benoit I."/>
            <person name="Brakhage A.A."/>
            <person name="Braus G.H."/>
            <person name="Fischer R."/>
            <person name="Frisvad J.C."/>
            <person name="Goldman G.H."/>
            <person name="Houbraken J."/>
            <person name="Oakley B."/>
            <person name="Pocsi I."/>
            <person name="Scazzocchio C."/>
            <person name="Seiboth B."/>
            <person name="vanKuyk P.A."/>
            <person name="Wortman J."/>
            <person name="Dyer P.S."/>
            <person name="Grigoriev I.V."/>
        </authorList>
    </citation>
    <scope>NUCLEOTIDE SEQUENCE [LARGE SCALE GENOMIC DNA]</scope>
    <source>
        <strain evidence="5">ITEM 5010</strain>
    </source>
</reference>
<dbReference type="OMA" id="THFRIKY"/>
<evidence type="ECO:0000256" key="1">
    <source>
        <dbReference type="ARBA" id="ARBA00004141"/>
    </source>
</evidence>
<dbReference type="Pfam" id="PF07690">
    <property type="entry name" value="MFS_1"/>
    <property type="match status" value="1"/>
</dbReference>
<protein>
    <recommendedName>
        <fullName evidence="6">Major facilitator superfamily (MFS) profile domain-containing protein</fullName>
    </recommendedName>
</protein>
<evidence type="ECO:0000313" key="4">
    <source>
        <dbReference type="EMBL" id="OOF90558.1"/>
    </source>
</evidence>
<dbReference type="OrthoDB" id="6509908at2759"/>
<organism evidence="4 5">
    <name type="scientific">Aspergillus carbonarius (strain ITEM 5010)</name>
    <dbReference type="NCBI Taxonomy" id="602072"/>
    <lineage>
        <taxon>Eukaryota</taxon>
        <taxon>Fungi</taxon>
        <taxon>Dikarya</taxon>
        <taxon>Ascomycota</taxon>
        <taxon>Pezizomycotina</taxon>
        <taxon>Eurotiomycetes</taxon>
        <taxon>Eurotiomycetidae</taxon>
        <taxon>Eurotiales</taxon>
        <taxon>Aspergillaceae</taxon>
        <taxon>Aspergillus</taxon>
        <taxon>Aspergillus subgen. Circumdati</taxon>
    </lineage>
</organism>
<feature type="transmembrane region" description="Helical" evidence="3">
    <location>
        <begin position="227"/>
        <end position="252"/>
    </location>
</feature>
<comment type="similarity">
    <text evidence="2">Belongs to the major facilitator superfamily. Monocarboxylate porter (TC 2.A.1.13) family.</text>
</comment>
<dbReference type="InterPro" id="IPR011701">
    <property type="entry name" value="MFS"/>
</dbReference>
<evidence type="ECO:0008006" key="6">
    <source>
        <dbReference type="Google" id="ProtNLM"/>
    </source>
</evidence>
<dbReference type="InterPro" id="IPR036259">
    <property type="entry name" value="MFS_trans_sf"/>
</dbReference>
<dbReference type="EMBL" id="KV907517">
    <property type="protein sequence ID" value="OOF90558.1"/>
    <property type="molecule type" value="Genomic_DNA"/>
</dbReference>
<dbReference type="Proteomes" id="UP000188318">
    <property type="component" value="Unassembled WGS sequence"/>
</dbReference>
<evidence type="ECO:0000313" key="5">
    <source>
        <dbReference type="Proteomes" id="UP000188318"/>
    </source>
</evidence>
<dbReference type="SUPFAM" id="SSF103473">
    <property type="entry name" value="MFS general substrate transporter"/>
    <property type="match status" value="1"/>
</dbReference>